<feature type="coiled-coil region" evidence="1">
    <location>
        <begin position="7"/>
        <end position="49"/>
    </location>
</feature>
<keyword evidence="1" id="KW-0175">Coiled coil</keyword>
<evidence type="ECO:0000313" key="2">
    <source>
        <dbReference type="EMBL" id="KTB31252.1"/>
    </source>
</evidence>
<organism evidence="2 3">
    <name type="scientific">Moniliophthora roreri</name>
    <name type="common">Frosty pod rot fungus</name>
    <name type="synonym">Monilia roreri</name>
    <dbReference type="NCBI Taxonomy" id="221103"/>
    <lineage>
        <taxon>Eukaryota</taxon>
        <taxon>Fungi</taxon>
        <taxon>Dikarya</taxon>
        <taxon>Basidiomycota</taxon>
        <taxon>Agaricomycotina</taxon>
        <taxon>Agaricomycetes</taxon>
        <taxon>Agaricomycetidae</taxon>
        <taxon>Agaricales</taxon>
        <taxon>Marasmiineae</taxon>
        <taxon>Marasmiaceae</taxon>
        <taxon>Moniliophthora</taxon>
    </lineage>
</organism>
<gene>
    <name evidence="2" type="ORF">WG66_16175</name>
</gene>
<name>A0A0W0F4U5_MONRR</name>
<reference evidence="2 3" key="1">
    <citation type="submission" date="2015-12" db="EMBL/GenBank/DDBJ databases">
        <title>Draft genome sequence of Moniliophthora roreri, the causal agent of frosty pod rot of cacao.</title>
        <authorList>
            <person name="Aime M.C."/>
            <person name="Diaz-Valderrama J.R."/>
            <person name="Kijpornyongpan T."/>
            <person name="Phillips-Mora W."/>
        </authorList>
    </citation>
    <scope>NUCLEOTIDE SEQUENCE [LARGE SCALE GENOMIC DNA]</scope>
    <source>
        <strain evidence="2 3">MCA 2952</strain>
    </source>
</reference>
<protein>
    <submittedName>
        <fullName evidence="2">Uncharacterized protein</fullName>
    </submittedName>
</protein>
<proteinExistence type="predicted"/>
<evidence type="ECO:0000313" key="3">
    <source>
        <dbReference type="Proteomes" id="UP000054988"/>
    </source>
</evidence>
<dbReference type="Proteomes" id="UP000054988">
    <property type="component" value="Unassembled WGS sequence"/>
</dbReference>
<comment type="caution">
    <text evidence="2">The sequence shown here is derived from an EMBL/GenBank/DDBJ whole genome shotgun (WGS) entry which is preliminary data.</text>
</comment>
<sequence>MNKFLALEAHLKELKKIQKEVETALQMEKEKMKKAYEAEKKKMQDARSLSTSVHAPKSGSTNDLVQKVHFSKNTAICPPILLSHSLSPISSFFKADKKKNKKVPSKSLNATSTAPEAKLTTSASKKNVNIISHLDEQALYALAFESIAKKSALIPFLDLEKASSKVLLSVTNFLCAELSSLEHNIHFYIGQYQVSSKSLEEVNCICLSKVAIQDEQIGKAQPIHSTIEVETVPAPVDT</sequence>
<accession>A0A0W0F4U5</accession>
<dbReference type="AlphaFoldDB" id="A0A0W0F4U5"/>
<evidence type="ECO:0000256" key="1">
    <source>
        <dbReference type="SAM" id="Coils"/>
    </source>
</evidence>
<dbReference type="EMBL" id="LATX01002343">
    <property type="protein sequence ID" value="KTB31252.1"/>
    <property type="molecule type" value="Genomic_DNA"/>
</dbReference>